<evidence type="ECO:0000256" key="7">
    <source>
        <dbReference type="SAM" id="MobiDB-lite"/>
    </source>
</evidence>
<feature type="transmembrane region" description="Helical" evidence="8">
    <location>
        <begin position="185"/>
        <end position="207"/>
    </location>
</feature>
<dbReference type="InterPro" id="IPR027470">
    <property type="entry name" value="Cation_efflux_CTD"/>
</dbReference>
<dbReference type="SUPFAM" id="SSF161111">
    <property type="entry name" value="Cation efflux protein transmembrane domain-like"/>
    <property type="match status" value="1"/>
</dbReference>
<keyword evidence="4 8" id="KW-0812">Transmembrane</keyword>
<dbReference type="Proteomes" id="UP001434337">
    <property type="component" value="Chromosome"/>
</dbReference>
<evidence type="ECO:0000256" key="4">
    <source>
        <dbReference type="ARBA" id="ARBA00022692"/>
    </source>
</evidence>
<dbReference type="InterPro" id="IPR027469">
    <property type="entry name" value="Cation_efflux_TMD_sf"/>
</dbReference>
<dbReference type="RefSeq" id="WP_342371893.1">
    <property type="nucleotide sequence ID" value="NZ_CP115965.1"/>
</dbReference>
<dbReference type="InterPro" id="IPR058533">
    <property type="entry name" value="Cation_efflux_TM"/>
</dbReference>
<feature type="transmembrane region" description="Helical" evidence="8">
    <location>
        <begin position="252"/>
        <end position="273"/>
    </location>
</feature>
<evidence type="ECO:0000313" key="11">
    <source>
        <dbReference type="EMBL" id="WZW97521.1"/>
    </source>
</evidence>
<dbReference type="Gene3D" id="1.20.1510.10">
    <property type="entry name" value="Cation efflux protein transmembrane domain"/>
    <property type="match status" value="1"/>
</dbReference>
<evidence type="ECO:0000256" key="6">
    <source>
        <dbReference type="ARBA" id="ARBA00023136"/>
    </source>
</evidence>
<reference evidence="11 12" key="1">
    <citation type="journal article" date="2023" name="Environ Microbiome">
        <title>A coral-associated actinobacterium mitigates coral bleaching under heat stress.</title>
        <authorList>
            <person name="Li J."/>
            <person name="Zou Y."/>
            <person name="Li Q."/>
            <person name="Zhang J."/>
            <person name="Bourne D.G."/>
            <person name="Lyu Y."/>
            <person name="Liu C."/>
            <person name="Zhang S."/>
        </authorList>
    </citation>
    <scope>NUCLEOTIDE SEQUENCE [LARGE SCALE GENOMIC DNA]</scope>
    <source>
        <strain evidence="11 12">SCSIO 13291</strain>
    </source>
</reference>
<dbReference type="SUPFAM" id="SSF160240">
    <property type="entry name" value="Cation efflux protein cytoplasmic domain-like"/>
    <property type="match status" value="1"/>
</dbReference>
<proteinExistence type="inferred from homology"/>
<evidence type="ECO:0000259" key="10">
    <source>
        <dbReference type="Pfam" id="PF16916"/>
    </source>
</evidence>
<dbReference type="InterPro" id="IPR002524">
    <property type="entry name" value="Cation_efflux"/>
</dbReference>
<feature type="domain" description="Cation efflux protein transmembrane" evidence="9">
    <location>
        <begin position="85"/>
        <end position="277"/>
    </location>
</feature>
<feature type="transmembrane region" description="Helical" evidence="8">
    <location>
        <begin position="152"/>
        <end position="173"/>
    </location>
</feature>
<gene>
    <name evidence="11" type="ORF">PCC79_11480</name>
</gene>
<feature type="transmembrane region" description="Helical" evidence="8">
    <location>
        <begin position="228"/>
        <end position="246"/>
    </location>
</feature>
<keyword evidence="12" id="KW-1185">Reference proteome</keyword>
<dbReference type="PANTHER" id="PTHR43840">
    <property type="entry name" value="MITOCHONDRIAL METAL TRANSPORTER 1-RELATED"/>
    <property type="match status" value="1"/>
</dbReference>
<comment type="similarity">
    <text evidence="2">Belongs to the cation diffusion facilitator (CDF) transporter (TC 2.A.4) family.</text>
</comment>
<name>A0ABZ3C4B6_9ACTN</name>
<dbReference type="NCBIfam" id="TIGR01297">
    <property type="entry name" value="CDF"/>
    <property type="match status" value="1"/>
</dbReference>
<feature type="transmembrane region" description="Helical" evidence="8">
    <location>
        <begin position="85"/>
        <end position="108"/>
    </location>
</feature>
<feature type="transmembrane region" description="Helical" evidence="8">
    <location>
        <begin position="114"/>
        <end position="131"/>
    </location>
</feature>
<evidence type="ECO:0000256" key="2">
    <source>
        <dbReference type="ARBA" id="ARBA00008114"/>
    </source>
</evidence>
<evidence type="ECO:0000256" key="1">
    <source>
        <dbReference type="ARBA" id="ARBA00004141"/>
    </source>
</evidence>
<feature type="region of interest" description="Disordered" evidence="7">
    <location>
        <begin position="1"/>
        <end position="48"/>
    </location>
</feature>
<keyword evidence="6 8" id="KW-0472">Membrane</keyword>
<evidence type="ECO:0000259" key="9">
    <source>
        <dbReference type="Pfam" id="PF01545"/>
    </source>
</evidence>
<evidence type="ECO:0000256" key="5">
    <source>
        <dbReference type="ARBA" id="ARBA00022989"/>
    </source>
</evidence>
<keyword evidence="3" id="KW-0813">Transport</keyword>
<dbReference type="Pfam" id="PF01545">
    <property type="entry name" value="Cation_efflux"/>
    <property type="match status" value="1"/>
</dbReference>
<comment type="subcellular location">
    <subcellularLocation>
        <location evidence="1">Membrane</location>
        <topology evidence="1">Multi-pass membrane protein</topology>
    </subcellularLocation>
</comment>
<feature type="domain" description="Cation efflux protein cytoplasmic" evidence="10">
    <location>
        <begin position="282"/>
        <end position="357"/>
    </location>
</feature>
<protein>
    <submittedName>
        <fullName evidence="11">Cation diffusion facilitator family transporter</fullName>
    </submittedName>
</protein>
<dbReference type="Pfam" id="PF16916">
    <property type="entry name" value="ZT_dimer"/>
    <property type="match status" value="1"/>
</dbReference>
<dbReference type="PANTHER" id="PTHR43840:SF15">
    <property type="entry name" value="MITOCHONDRIAL METAL TRANSPORTER 1-RELATED"/>
    <property type="match status" value="1"/>
</dbReference>
<dbReference type="Gene3D" id="3.30.70.1350">
    <property type="entry name" value="Cation efflux protein, cytoplasmic domain"/>
    <property type="match status" value="1"/>
</dbReference>
<organism evidence="11 12">
    <name type="scientific">Propioniciclava soli</name>
    <dbReference type="NCBI Taxonomy" id="2775081"/>
    <lineage>
        <taxon>Bacteria</taxon>
        <taxon>Bacillati</taxon>
        <taxon>Actinomycetota</taxon>
        <taxon>Actinomycetes</taxon>
        <taxon>Propionibacteriales</taxon>
        <taxon>Propionibacteriaceae</taxon>
        <taxon>Propioniciclava</taxon>
    </lineage>
</organism>
<sequence>MNPRRDAHPQRQAHQHQEHEHEQDKHQHEHDGHQHDHHGAHDHDHDHGDDWWARVRHAITPHSHDHAEAMPTAEEASKEGIRTAWISLAGMAATAALQLVIVAVSGSIGLLADTLHNLGHLVTTIPLIIAFRLGRRAPTRRYPFGLRRAEDLVGLLIGLVIAISAALIIAESVRALVDPRPMTNPAWVLAAALIGAAGNEIVAIYRIRTGRRIGSAALIAEGQHARTDALTSLAVIGGVVGTWAGFPQVDALVGLLMGAVIVGVLISTVRVTVRRLMDGVEDGTLDQIERTAADVPGVRRVERSRARWSGHRMEADLDIAVDPGLTVAAAHTIAVEVHSTLLRAVRHLDRVSVHVEPDGVACGPSLSLPAPPPAAA</sequence>
<dbReference type="EMBL" id="CP115965">
    <property type="protein sequence ID" value="WZW97521.1"/>
    <property type="molecule type" value="Genomic_DNA"/>
</dbReference>
<dbReference type="InterPro" id="IPR036837">
    <property type="entry name" value="Cation_efflux_CTD_sf"/>
</dbReference>
<keyword evidence="5 8" id="KW-1133">Transmembrane helix</keyword>
<evidence type="ECO:0000256" key="8">
    <source>
        <dbReference type="SAM" id="Phobius"/>
    </source>
</evidence>
<evidence type="ECO:0000256" key="3">
    <source>
        <dbReference type="ARBA" id="ARBA00022448"/>
    </source>
</evidence>
<accession>A0ABZ3C4B6</accession>
<evidence type="ECO:0000313" key="12">
    <source>
        <dbReference type="Proteomes" id="UP001434337"/>
    </source>
</evidence>
<dbReference type="InterPro" id="IPR050291">
    <property type="entry name" value="CDF_Transporter"/>
</dbReference>